<feature type="region of interest" description="Disordered" evidence="1">
    <location>
        <begin position="151"/>
        <end position="185"/>
    </location>
</feature>
<comment type="caution">
    <text evidence="2">The sequence shown here is derived from an EMBL/GenBank/DDBJ whole genome shotgun (WGS) entry which is preliminary data.</text>
</comment>
<dbReference type="Proteomes" id="UP000307087">
    <property type="component" value="Unassembled WGS sequence"/>
</dbReference>
<evidence type="ECO:0000313" key="3">
    <source>
        <dbReference type="Proteomes" id="UP000307087"/>
    </source>
</evidence>
<dbReference type="RefSeq" id="WP_136563548.1">
    <property type="nucleotide sequence ID" value="NZ_BAABLS010000006.1"/>
</dbReference>
<protein>
    <submittedName>
        <fullName evidence="2">Uncharacterized protein</fullName>
    </submittedName>
</protein>
<dbReference type="EMBL" id="STGW01000010">
    <property type="protein sequence ID" value="THV10470.1"/>
    <property type="molecule type" value="Genomic_DNA"/>
</dbReference>
<dbReference type="AlphaFoldDB" id="A0A4S8N387"/>
<gene>
    <name evidence="2" type="ORF">E9934_14160</name>
</gene>
<evidence type="ECO:0000256" key="1">
    <source>
        <dbReference type="SAM" id="MobiDB-lite"/>
    </source>
</evidence>
<feature type="compositionally biased region" description="Basic and acidic residues" evidence="1">
    <location>
        <begin position="174"/>
        <end position="185"/>
    </location>
</feature>
<evidence type="ECO:0000313" key="2">
    <source>
        <dbReference type="EMBL" id="THV10470.1"/>
    </source>
</evidence>
<keyword evidence="3" id="KW-1185">Reference proteome</keyword>
<accession>A0A4S8N387</accession>
<organism evidence="2 3">
    <name type="scientific">Nocardioides caeni</name>
    <dbReference type="NCBI Taxonomy" id="574700"/>
    <lineage>
        <taxon>Bacteria</taxon>
        <taxon>Bacillati</taxon>
        <taxon>Actinomycetota</taxon>
        <taxon>Actinomycetes</taxon>
        <taxon>Propionibacteriales</taxon>
        <taxon>Nocardioidaceae</taxon>
        <taxon>Nocardioides</taxon>
    </lineage>
</organism>
<name>A0A4S8N387_9ACTN</name>
<dbReference type="OrthoDB" id="4626621at2"/>
<proteinExistence type="predicted"/>
<reference evidence="2 3" key="1">
    <citation type="journal article" date="2009" name="Int. J. Syst. Evol. Microbiol.">
        <title>Nocardioides caeni sp. nov., isolated from wastewater.</title>
        <authorList>
            <person name="Yoon J.H."/>
            <person name="Kang S.J."/>
            <person name="Park S."/>
            <person name="Kim W."/>
            <person name="Oh T.K."/>
        </authorList>
    </citation>
    <scope>NUCLEOTIDE SEQUENCE [LARGE SCALE GENOMIC DNA]</scope>
    <source>
        <strain evidence="2 3">DSM 23134</strain>
    </source>
</reference>
<sequence length="185" mass="20166">MMLSVGVVRDLLAAATAGAHGSPGAQIHDHDRDVTYRASVDPATSDLDHLEVVVRGWIDDNVLKRVPVARIRREVLAQVAEDRRARAAGGPDALTFVRPGGLVGGDGGRYSPPPLDEVARLMREGLDRHALAERFGRPLRTVDGWIRRARQEYPDDVPPRTSGRRRSTKASGGEGRRANRGKEGK</sequence>